<dbReference type="OrthoDB" id="339564at2157"/>
<proteinExistence type="predicted"/>
<name>A0A3A6QFW1_9EURY</name>
<dbReference type="Proteomes" id="UP000281564">
    <property type="component" value="Unassembled WGS sequence"/>
</dbReference>
<dbReference type="RefSeq" id="WP_120083611.1">
    <property type="nucleotide sequence ID" value="NZ_QMDW01000004.1"/>
</dbReference>
<dbReference type="AlphaFoldDB" id="A0A3A6QFW1"/>
<comment type="caution">
    <text evidence="1">The sequence shown here is derived from an EMBL/GenBank/DDBJ whole genome shotgun (WGS) entry which is preliminary data.</text>
</comment>
<organism evidence="1 2">
    <name type="scientific">Halonotius pteroides</name>
    <dbReference type="NCBI Taxonomy" id="268735"/>
    <lineage>
        <taxon>Archaea</taxon>
        <taxon>Methanobacteriati</taxon>
        <taxon>Methanobacteriota</taxon>
        <taxon>Stenosarchaea group</taxon>
        <taxon>Halobacteria</taxon>
        <taxon>Halobacteriales</taxon>
        <taxon>Haloferacaceae</taxon>
        <taxon>Halonotius</taxon>
    </lineage>
</organism>
<accession>A0A3A6QFW1</accession>
<reference evidence="1 2" key="1">
    <citation type="submission" date="2018-06" db="EMBL/GenBank/DDBJ databases">
        <title>Halonotius sp. F13-13 a new haloarchaeeon isolated from a solar saltern from Isla Cristina, Huelva, Spain.</title>
        <authorList>
            <person name="Duran-Viseras A."/>
            <person name="Sanchez-Porro C."/>
            <person name="Ventosa A."/>
        </authorList>
    </citation>
    <scope>NUCLEOTIDE SEQUENCE [LARGE SCALE GENOMIC DNA]</scope>
    <source>
        <strain evidence="1 2">CECT 7525</strain>
    </source>
</reference>
<sequence length="183" mass="20671">MTGDDKPADTELKKPSLRVGEQREETFLTTVAPKVGLSGREHPAKATDPTALDLLAAGTLADLKTQETPFFTAKKQYDLPPQYVVTFNRNDYQRYRQKPAVDIYVWVRWRDELSGWGTEAEEMEGIWRTGVAQIEATVESEQAPLHQYKRRQGDQENANASYLLDLRTMDCLGCFTGPCAQRG</sequence>
<keyword evidence="2" id="KW-1185">Reference proteome</keyword>
<gene>
    <name evidence="1" type="ORF">DP106_04205</name>
</gene>
<dbReference type="EMBL" id="QMDW01000004">
    <property type="protein sequence ID" value="RJX50805.1"/>
    <property type="molecule type" value="Genomic_DNA"/>
</dbReference>
<evidence type="ECO:0000313" key="1">
    <source>
        <dbReference type="EMBL" id="RJX50805.1"/>
    </source>
</evidence>
<protein>
    <submittedName>
        <fullName evidence="1">Uncharacterized protein</fullName>
    </submittedName>
</protein>
<evidence type="ECO:0000313" key="2">
    <source>
        <dbReference type="Proteomes" id="UP000281564"/>
    </source>
</evidence>